<protein>
    <submittedName>
        <fullName evidence="1">Uncharacterized protein</fullName>
    </submittedName>
</protein>
<dbReference type="Proteomes" id="UP000256645">
    <property type="component" value="Unassembled WGS sequence"/>
</dbReference>
<name>A0A3D8R1E3_9HELO</name>
<reference evidence="1 2" key="1">
    <citation type="journal article" date="2018" name="IMA Fungus">
        <title>IMA Genome-F 9: Draft genome sequence of Annulohypoxylon stygium, Aspergillus mulundensis, Berkeleyomyces basicola (syn. Thielaviopsis basicola), Ceratocystis smalleyi, two Cercospora beticola strains, Coleophoma cylindrospora, Fusarium fracticaudum, Phialophora cf. hyalina, and Morchella septimelata.</title>
        <authorList>
            <person name="Wingfield B.D."/>
            <person name="Bills G.F."/>
            <person name="Dong Y."/>
            <person name="Huang W."/>
            <person name="Nel W.J."/>
            <person name="Swalarsk-Parry B.S."/>
            <person name="Vaghefi N."/>
            <person name="Wilken P.M."/>
            <person name="An Z."/>
            <person name="de Beer Z.W."/>
            <person name="De Vos L."/>
            <person name="Chen L."/>
            <person name="Duong T.A."/>
            <person name="Gao Y."/>
            <person name="Hammerbacher A."/>
            <person name="Kikkert J.R."/>
            <person name="Li Y."/>
            <person name="Li H."/>
            <person name="Li K."/>
            <person name="Li Q."/>
            <person name="Liu X."/>
            <person name="Ma X."/>
            <person name="Naidoo K."/>
            <person name="Pethybridge S.J."/>
            <person name="Sun J."/>
            <person name="Steenkamp E.T."/>
            <person name="van der Nest M.A."/>
            <person name="van Wyk S."/>
            <person name="Wingfield M.J."/>
            <person name="Xiong C."/>
            <person name="Yue Q."/>
            <person name="Zhang X."/>
        </authorList>
    </citation>
    <scope>NUCLEOTIDE SEQUENCE [LARGE SCALE GENOMIC DNA]</scope>
    <source>
        <strain evidence="1 2">BP6252</strain>
    </source>
</reference>
<evidence type="ECO:0000313" key="1">
    <source>
        <dbReference type="EMBL" id="RDW67731.1"/>
    </source>
</evidence>
<organism evidence="1 2">
    <name type="scientific">Coleophoma cylindrospora</name>
    <dbReference type="NCBI Taxonomy" id="1849047"/>
    <lineage>
        <taxon>Eukaryota</taxon>
        <taxon>Fungi</taxon>
        <taxon>Dikarya</taxon>
        <taxon>Ascomycota</taxon>
        <taxon>Pezizomycotina</taxon>
        <taxon>Leotiomycetes</taxon>
        <taxon>Helotiales</taxon>
        <taxon>Dermateaceae</taxon>
        <taxon>Coleophoma</taxon>
    </lineage>
</organism>
<keyword evidence="2" id="KW-1185">Reference proteome</keyword>
<dbReference type="EMBL" id="PDLM01000010">
    <property type="protein sequence ID" value="RDW67731.1"/>
    <property type="molecule type" value="Genomic_DNA"/>
</dbReference>
<sequence>MWSWQVCFPKKGRRRNDLEIRAMPCGNHAIQLVRHRQRTKPRDPTAASARFRVDGATRGNPAGWSRAVAHLWKAS</sequence>
<dbReference type="AlphaFoldDB" id="A0A3D8R1E3"/>
<gene>
    <name evidence="1" type="ORF">BP6252_09127</name>
</gene>
<accession>A0A3D8R1E3</accession>
<evidence type="ECO:0000313" key="2">
    <source>
        <dbReference type="Proteomes" id="UP000256645"/>
    </source>
</evidence>
<proteinExistence type="predicted"/>
<comment type="caution">
    <text evidence="1">The sequence shown here is derived from an EMBL/GenBank/DDBJ whole genome shotgun (WGS) entry which is preliminary data.</text>
</comment>